<evidence type="ECO:0000313" key="1">
    <source>
        <dbReference type="EMBL" id="OIR07727.1"/>
    </source>
</evidence>
<proteinExistence type="predicted"/>
<gene>
    <name evidence="1" type="ORF">GALL_100090</name>
</gene>
<name>A0A1J5SH41_9ZZZZ</name>
<sequence>MVVLAPSFRLPAELEALAERIVSVLQREAVNFTAKGAAPKIELAALQFTRVVDPGNQLPGYEGVWRNARNDRCGTLTINSDNSFYAEYDLFCPHPRDPRWFVEMVTAWGNEASLRSEAALIPRV</sequence>
<dbReference type="EMBL" id="MLJW01000035">
    <property type="protein sequence ID" value="OIR07727.1"/>
    <property type="molecule type" value="Genomic_DNA"/>
</dbReference>
<protein>
    <submittedName>
        <fullName evidence="1">Uncharacterized protein</fullName>
    </submittedName>
</protein>
<comment type="caution">
    <text evidence="1">The sequence shown here is derived from an EMBL/GenBank/DDBJ whole genome shotgun (WGS) entry which is preliminary data.</text>
</comment>
<accession>A0A1J5SH41</accession>
<reference evidence="1" key="1">
    <citation type="submission" date="2016-10" db="EMBL/GenBank/DDBJ databases">
        <title>Sequence of Gallionella enrichment culture.</title>
        <authorList>
            <person name="Poehlein A."/>
            <person name="Muehling M."/>
            <person name="Daniel R."/>
        </authorList>
    </citation>
    <scope>NUCLEOTIDE SEQUENCE</scope>
</reference>
<dbReference type="AlphaFoldDB" id="A0A1J5SH41"/>
<organism evidence="1">
    <name type="scientific">mine drainage metagenome</name>
    <dbReference type="NCBI Taxonomy" id="410659"/>
    <lineage>
        <taxon>unclassified sequences</taxon>
        <taxon>metagenomes</taxon>
        <taxon>ecological metagenomes</taxon>
    </lineage>
</organism>